<gene>
    <name evidence="2" type="ORF">Z517_03921</name>
</gene>
<feature type="transmembrane region" description="Helical" evidence="1">
    <location>
        <begin position="127"/>
        <end position="151"/>
    </location>
</feature>
<dbReference type="PANTHER" id="PTHR42069">
    <property type="entry name" value="HYPHAL ANASTAMOSIS-8 PROTEIN"/>
    <property type="match status" value="1"/>
</dbReference>
<feature type="transmembrane region" description="Helical" evidence="1">
    <location>
        <begin position="45"/>
        <end position="67"/>
    </location>
</feature>
<feature type="transmembrane region" description="Helical" evidence="1">
    <location>
        <begin position="98"/>
        <end position="120"/>
    </location>
</feature>
<name>A0A0D2GJA5_9EURO</name>
<protein>
    <recommendedName>
        <fullName evidence="4">MARVEL domain-containing protein</fullName>
    </recommendedName>
</protein>
<sequence>MHAHTKTLSTSSITPALTDREIPVSPRYTYARQRSLLTIPPGYRVTIRIITVLLAIGVGAALVYTIIIKNATEESRFLDAEGNNRPAWPPIIWTQPTIVLLTAAGYSCLFDLTALVMTCAEIHRSELWAIWLESSAFTVSIAVWIAGLAYAKTWNSPDSSSSDLWSWSCSHQGIHLNYGNDSVEFKSLCRYMDFVFCGGIVVCALQFVNMVLFWIVRNGERVQKEISKRNAYARKHILGSQDTVGQDE</sequence>
<evidence type="ECO:0000313" key="3">
    <source>
        <dbReference type="Proteomes" id="UP000053029"/>
    </source>
</evidence>
<evidence type="ECO:0008006" key="4">
    <source>
        <dbReference type="Google" id="ProtNLM"/>
    </source>
</evidence>
<keyword evidence="1" id="KW-0812">Transmembrane</keyword>
<feature type="transmembrane region" description="Helical" evidence="1">
    <location>
        <begin position="191"/>
        <end position="216"/>
    </location>
</feature>
<evidence type="ECO:0000256" key="1">
    <source>
        <dbReference type="SAM" id="Phobius"/>
    </source>
</evidence>
<dbReference type="PANTHER" id="PTHR42069:SF1">
    <property type="entry name" value="MARVEL DOMAIN-CONTAINING PROTEIN"/>
    <property type="match status" value="1"/>
</dbReference>
<dbReference type="STRING" id="1442368.A0A0D2GJA5"/>
<proteinExistence type="predicted"/>
<dbReference type="HOGENOM" id="CLU_1023198_0_0_1"/>
<dbReference type="AlphaFoldDB" id="A0A0D2GJA5"/>
<organism evidence="2 3">
    <name type="scientific">Fonsecaea pedrosoi CBS 271.37</name>
    <dbReference type="NCBI Taxonomy" id="1442368"/>
    <lineage>
        <taxon>Eukaryota</taxon>
        <taxon>Fungi</taxon>
        <taxon>Dikarya</taxon>
        <taxon>Ascomycota</taxon>
        <taxon>Pezizomycotina</taxon>
        <taxon>Eurotiomycetes</taxon>
        <taxon>Chaetothyriomycetidae</taxon>
        <taxon>Chaetothyriales</taxon>
        <taxon>Herpotrichiellaceae</taxon>
        <taxon>Fonsecaea</taxon>
    </lineage>
</organism>
<accession>A0A0D2GJA5</accession>
<keyword evidence="1" id="KW-1133">Transmembrane helix</keyword>
<reference evidence="2 3" key="1">
    <citation type="submission" date="2015-01" db="EMBL/GenBank/DDBJ databases">
        <title>The Genome Sequence of Fonsecaea pedrosoi CBS 271.37.</title>
        <authorList>
            <consortium name="The Broad Institute Genomics Platform"/>
            <person name="Cuomo C."/>
            <person name="de Hoog S."/>
            <person name="Gorbushina A."/>
            <person name="Stielow B."/>
            <person name="Teixiera M."/>
            <person name="Abouelleil A."/>
            <person name="Chapman S.B."/>
            <person name="Priest M."/>
            <person name="Young S.K."/>
            <person name="Wortman J."/>
            <person name="Nusbaum C."/>
            <person name="Birren B."/>
        </authorList>
    </citation>
    <scope>NUCLEOTIDE SEQUENCE [LARGE SCALE GENOMIC DNA]</scope>
    <source>
        <strain evidence="2 3">CBS 271.37</strain>
    </source>
</reference>
<keyword evidence="3" id="KW-1185">Reference proteome</keyword>
<dbReference type="EMBL" id="KN846971">
    <property type="protein sequence ID" value="KIW80898.1"/>
    <property type="molecule type" value="Genomic_DNA"/>
</dbReference>
<dbReference type="VEuPathDB" id="FungiDB:Z517_03921"/>
<dbReference type="RefSeq" id="XP_013284706.1">
    <property type="nucleotide sequence ID" value="XM_013429252.1"/>
</dbReference>
<dbReference type="Proteomes" id="UP000053029">
    <property type="component" value="Unassembled WGS sequence"/>
</dbReference>
<evidence type="ECO:0000313" key="2">
    <source>
        <dbReference type="EMBL" id="KIW80898.1"/>
    </source>
</evidence>
<keyword evidence="1" id="KW-0472">Membrane</keyword>
<dbReference type="GeneID" id="25303411"/>